<dbReference type="Gene3D" id="2.170.130.10">
    <property type="entry name" value="TonB-dependent receptor, plug domain"/>
    <property type="match status" value="1"/>
</dbReference>
<evidence type="ECO:0000259" key="6">
    <source>
        <dbReference type="Pfam" id="PF00593"/>
    </source>
</evidence>
<dbReference type="InterPro" id="IPR000531">
    <property type="entry name" value="Beta-barrel_TonB"/>
</dbReference>
<evidence type="ECO:0000256" key="3">
    <source>
        <dbReference type="ARBA" id="ARBA00023237"/>
    </source>
</evidence>
<dbReference type="PANTHER" id="PTHR40980:SF4">
    <property type="entry name" value="TONB-DEPENDENT RECEPTOR-LIKE BETA-BARREL DOMAIN-CONTAINING PROTEIN"/>
    <property type="match status" value="1"/>
</dbReference>
<dbReference type="InterPro" id="IPR012910">
    <property type="entry name" value="Plug_dom"/>
</dbReference>
<dbReference type="Gene3D" id="2.60.40.1120">
    <property type="entry name" value="Carboxypeptidase-like, regulatory domain"/>
    <property type="match status" value="1"/>
</dbReference>
<dbReference type="SUPFAM" id="SSF56935">
    <property type="entry name" value="Porins"/>
    <property type="match status" value="1"/>
</dbReference>
<evidence type="ECO:0000256" key="1">
    <source>
        <dbReference type="ARBA" id="ARBA00004442"/>
    </source>
</evidence>
<gene>
    <name evidence="8" type="ORF">HDF09_003946</name>
</gene>
<evidence type="ECO:0000313" key="9">
    <source>
        <dbReference type="Proteomes" id="UP000568106"/>
    </source>
</evidence>
<keyword evidence="2 4" id="KW-0472">Membrane</keyword>
<dbReference type="Pfam" id="PF07715">
    <property type="entry name" value="Plug"/>
    <property type="match status" value="1"/>
</dbReference>
<keyword evidence="5" id="KW-0732">Signal</keyword>
<dbReference type="Pfam" id="PF00593">
    <property type="entry name" value="TonB_dep_Rec_b-barrel"/>
    <property type="match status" value="1"/>
</dbReference>
<dbReference type="GO" id="GO:0009279">
    <property type="term" value="C:cell outer membrane"/>
    <property type="evidence" value="ECO:0007669"/>
    <property type="project" value="UniProtKB-SubCell"/>
</dbReference>
<protein>
    <submittedName>
        <fullName evidence="8">TonB-dependent receptor</fullName>
    </submittedName>
</protein>
<dbReference type="Pfam" id="PF13620">
    <property type="entry name" value="CarboxypepD_reg"/>
    <property type="match status" value="1"/>
</dbReference>
<dbReference type="InterPro" id="IPR037066">
    <property type="entry name" value="Plug_dom_sf"/>
</dbReference>
<evidence type="ECO:0000259" key="7">
    <source>
        <dbReference type="Pfam" id="PF07715"/>
    </source>
</evidence>
<keyword evidence="9" id="KW-1185">Reference proteome</keyword>
<dbReference type="Proteomes" id="UP000568106">
    <property type="component" value="Unassembled WGS sequence"/>
</dbReference>
<evidence type="ECO:0000256" key="5">
    <source>
        <dbReference type="SAM" id="SignalP"/>
    </source>
</evidence>
<dbReference type="EMBL" id="JACHDY010000007">
    <property type="protein sequence ID" value="MBB5319240.1"/>
    <property type="molecule type" value="Genomic_DNA"/>
</dbReference>
<proteinExistence type="inferred from homology"/>
<feature type="domain" description="TonB-dependent receptor plug" evidence="7">
    <location>
        <begin position="138"/>
        <end position="237"/>
    </location>
</feature>
<dbReference type="SUPFAM" id="SSF49452">
    <property type="entry name" value="Starch-binding domain-like"/>
    <property type="match status" value="1"/>
</dbReference>
<feature type="chain" id="PRO_5031094361" evidence="5">
    <location>
        <begin position="28"/>
        <end position="953"/>
    </location>
</feature>
<evidence type="ECO:0000313" key="8">
    <source>
        <dbReference type="EMBL" id="MBB5319240.1"/>
    </source>
</evidence>
<name>A0A7W8MTU6_9BACT</name>
<keyword evidence="3" id="KW-0998">Cell outer membrane</keyword>
<keyword evidence="8" id="KW-0675">Receptor</keyword>
<dbReference type="AlphaFoldDB" id="A0A7W8MTU6"/>
<dbReference type="NCBIfam" id="TIGR01782">
    <property type="entry name" value="TonB-Xanth-Caul"/>
    <property type="match status" value="1"/>
</dbReference>
<dbReference type="InterPro" id="IPR036942">
    <property type="entry name" value="Beta-barrel_TonB_sf"/>
</dbReference>
<dbReference type="Gene3D" id="2.40.170.20">
    <property type="entry name" value="TonB-dependent receptor, beta-barrel domain"/>
    <property type="match status" value="1"/>
</dbReference>
<organism evidence="8 9">
    <name type="scientific">Tunturiibacter empetritectus</name>
    <dbReference type="NCBI Taxonomy" id="3069691"/>
    <lineage>
        <taxon>Bacteria</taxon>
        <taxon>Pseudomonadati</taxon>
        <taxon>Acidobacteriota</taxon>
        <taxon>Terriglobia</taxon>
        <taxon>Terriglobales</taxon>
        <taxon>Acidobacteriaceae</taxon>
        <taxon>Tunturiibacter</taxon>
    </lineage>
</organism>
<dbReference type="InterPro" id="IPR013784">
    <property type="entry name" value="Carb-bd-like_fold"/>
</dbReference>
<sequence length="953" mass="103090">MSLGNYAKQFAVSMFMLVLVCALPAAAQTGIGLISGSVVDSQGGALQGAKVEINPGAASTLSDAQGQFTLNGVSAGDHEVTVSYAGFSLFTKKVTVVSGQVLRLEASLVVASNKQDVQVYAGREGGEIESINRTFNADNIINVLPADVIKSLPNANVADAIGRLASVTLERDEGEGKYVQVRGTEPRLTNVTVDGVNIASAETVRQIKLDIIPADLVESVQINKTLEASMPGDGIGGSVDLRTKSAGDRPTVALESTGGYTPIIGGRPVYQFDGTLGKRFLEGNKLGLLFGGSYDWNGRGINDVEPGPVLLGGYDIRDYQYYRNRTGYAGTVDYRFNETSSIYLKGLYSLFHNFGNRWDYNVGTTYTADGQPDGTGNTAFGAEIRRPVQDLGSVQFGGRHVIRRSLLAWDVESSVGRTRDEGYSDATFNPGADSVLNGNIQFTLDNSKPLTPKLVAPSDVNIYDPTQYYYAGQRVDHYYNPEVDLGFGADLATSYTLFGHASTFEFGGRFRNVHKFANEDVNYTVPAAAANDPSLQMTNFLNDFKDPNYYGKTYQFGPAVDYQKVQAYVASAPQLPDSNPKHLNVQTNNFNLIEKVSAGYLMDSVTLNKFRIIVGVRFENTSDADKGNVTPDSPPVARNGSYLDVLPSGSVRYSLTPSSGIRLVYGRGLSRPNFSDLVSFASISPGGVRTTSSVGNPNLKPEHADNVDLLYERSLTPIGLLQAGVYYKHLSDPIIPLTTRLSDGTFQTQPQNAGSAYVYGFEISFQQHFTYLPGLLNGTGLSANYGYSASQITFPGLLYPDGTPTGISRTDKPDLLRQAPHTWNISPTYDKRNLSVRLGLSYNAANIFSYQYSDSNAGPIVFAGGDPTTNTGYIASGGGIKGPNGDTYLYGHLQVDLQGTYRLPKGFTAVAYALNLNNEVFGFYNGSTVNPIQREFYKQTFGGGLRWSPTRER</sequence>
<accession>A0A7W8MTU6</accession>
<comment type="caution">
    <text evidence="8">The sequence shown here is derived from an EMBL/GenBank/DDBJ whole genome shotgun (WGS) entry which is preliminary data.</text>
</comment>
<feature type="domain" description="TonB-dependent receptor-like beta-barrel" evidence="6">
    <location>
        <begin position="440"/>
        <end position="916"/>
    </location>
</feature>
<dbReference type="PANTHER" id="PTHR40980">
    <property type="entry name" value="PLUG DOMAIN-CONTAINING PROTEIN"/>
    <property type="match status" value="1"/>
</dbReference>
<evidence type="ECO:0000256" key="4">
    <source>
        <dbReference type="RuleBase" id="RU003357"/>
    </source>
</evidence>
<comment type="subcellular location">
    <subcellularLocation>
        <location evidence="1 4">Cell outer membrane</location>
    </subcellularLocation>
</comment>
<dbReference type="InterPro" id="IPR010104">
    <property type="entry name" value="TonB_rcpt_bac"/>
</dbReference>
<evidence type="ECO:0000256" key="2">
    <source>
        <dbReference type="ARBA" id="ARBA00023136"/>
    </source>
</evidence>
<dbReference type="GO" id="GO:0030246">
    <property type="term" value="F:carbohydrate binding"/>
    <property type="evidence" value="ECO:0007669"/>
    <property type="project" value="InterPro"/>
</dbReference>
<reference evidence="8" key="1">
    <citation type="submission" date="2020-08" db="EMBL/GenBank/DDBJ databases">
        <title>Genomic Encyclopedia of Type Strains, Phase IV (KMG-V): Genome sequencing to study the core and pangenomes of soil and plant-associated prokaryotes.</title>
        <authorList>
            <person name="Whitman W."/>
        </authorList>
    </citation>
    <scope>NUCLEOTIDE SEQUENCE [LARGE SCALE GENOMIC DNA]</scope>
    <source>
        <strain evidence="8">M8UP27</strain>
    </source>
</reference>
<keyword evidence="4" id="KW-0798">TonB box</keyword>
<feature type="signal peptide" evidence="5">
    <location>
        <begin position="1"/>
        <end position="27"/>
    </location>
</feature>
<comment type="similarity">
    <text evidence="4">Belongs to the TonB-dependent receptor family.</text>
</comment>